<organism evidence="4 5">
    <name type="scientific">Devosia rhodophyticola</name>
    <dbReference type="NCBI Taxonomy" id="3026423"/>
    <lineage>
        <taxon>Bacteria</taxon>
        <taxon>Pseudomonadati</taxon>
        <taxon>Pseudomonadota</taxon>
        <taxon>Alphaproteobacteria</taxon>
        <taxon>Hyphomicrobiales</taxon>
        <taxon>Devosiaceae</taxon>
        <taxon>Devosia</taxon>
    </lineage>
</organism>
<dbReference type="PRINTS" id="PR00081">
    <property type="entry name" value="GDHRDH"/>
</dbReference>
<dbReference type="CDD" id="cd05233">
    <property type="entry name" value="SDR_c"/>
    <property type="match status" value="1"/>
</dbReference>
<dbReference type="SUPFAM" id="SSF51735">
    <property type="entry name" value="NAD(P)-binding Rossmann-fold domains"/>
    <property type="match status" value="1"/>
</dbReference>
<gene>
    <name evidence="4" type="ORF">PSQ90_00730</name>
</gene>
<dbReference type="InterPro" id="IPR057326">
    <property type="entry name" value="KR_dom"/>
</dbReference>
<dbReference type="EMBL" id="CP118247">
    <property type="protein sequence ID" value="WDR06023.1"/>
    <property type="molecule type" value="Genomic_DNA"/>
</dbReference>
<evidence type="ECO:0000313" key="5">
    <source>
        <dbReference type="Proteomes" id="UP001222118"/>
    </source>
</evidence>
<evidence type="ECO:0000313" key="4">
    <source>
        <dbReference type="EMBL" id="WDR06023.1"/>
    </source>
</evidence>
<evidence type="ECO:0000256" key="1">
    <source>
        <dbReference type="ARBA" id="ARBA00006484"/>
    </source>
</evidence>
<keyword evidence="5" id="KW-1185">Reference proteome</keyword>
<accession>A0ABY7YXA9</accession>
<evidence type="ECO:0000256" key="2">
    <source>
        <dbReference type="RuleBase" id="RU000363"/>
    </source>
</evidence>
<dbReference type="SMART" id="SM00822">
    <property type="entry name" value="PKS_KR"/>
    <property type="match status" value="1"/>
</dbReference>
<dbReference type="Gene3D" id="3.40.50.720">
    <property type="entry name" value="NAD(P)-binding Rossmann-like Domain"/>
    <property type="match status" value="1"/>
</dbReference>
<dbReference type="Proteomes" id="UP001222118">
    <property type="component" value="Chromosome"/>
</dbReference>
<dbReference type="PRINTS" id="PR00080">
    <property type="entry name" value="SDRFAMILY"/>
</dbReference>
<feature type="domain" description="Ketoreductase" evidence="3">
    <location>
        <begin position="8"/>
        <end position="198"/>
    </location>
</feature>
<dbReference type="PANTHER" id="PTHR42760:SF40">
    <property type="entry name" value="3-OXOACYL-[ACYL-CARRIER-PROTEIN] REDUCTASE, CHLOROPLASTIC"/>
    <property type="match status" value="1"/>
</dbReference>
<dbReference type="InterPro" id="IPR002347">
    <property type="entry name" value="SDR_fam"/>
</dbReference>
<dbReference type="RefSeq" id="WP_282211537.1">
    <property type="nucleotide sequence ID" value="NZ_CP118247.1"/>
</dbReference>
<proteinExistence type="inferred from homology"/>
<protein>
    <submittedName>
        <fullName evidence="4">SDR family NAD(P)-dependent oxidoreductase</fullName>
    </submittedName>
</protein>
<reference evidence="4 5" key="1">
    <citation type="submission" date="2023-02" db="EMBL/GenBank/DDBJ databases">
        <title>Devosia chondri sp. nov., isolated from the phycosphere of marine algae.</title>
        <authorList>
            <person name="Kim J.M."/>
            <person name="Lee J.K."/>
            <person name="Choi B.J."/>
            <person name="Bayburt H."/>
            <person name="Jeon C.O."/>
        </authorList>
    </citation>
    <scope>NUCLEOTIDE SEQUENCE [LARGE SCALE GENOMIC DNA]</scope>
    <source>
        <strain evidence="4 5">G2-5</strain>
    </source>
</reference>
<comment type="similarity">
    <text evidence="1 2">Belongs to the short-chain dehydrogenases/reductases (SDR) family.</text>
</comment>
<name>A0ABY7YXA9_9HYPH</name>
<dbReference type="Pfam" id="PF00106">
    <property type="entry name" value="adh_short"/>
    <property type="match status" value="1"/>
</dbReference>
<sequence>MNNATNEKLVAVIGGSRGIGAQVCRRLARNGQNVAIVYRADKQACDTLLAELKEAGVKAIALQADIADENAVVDAFARIKSFGTLVGLVNSAGIGGNQMTVEGFEAEALSRMFQVNVVGLMLCCREAVRQMAVPRGGVGGAIVNISSMAATIGGRSKVTPYAASKAAVDGFTIGAAKELAPLGIRVFSVRPGATVTDMTSPIINDPARLAAVERTIAVGRLASVDEISAPIVRLLDEEMAYLSGARIDAAGGGLVF</sequence>
<dbReference type="PANTHER" id="PTHR42760">
    <property type="entry name" value="SHORT-CHAIN DEHYDROGENASES/REDUCTASES FAMILY MEMBER"/>
    <property type="match status" value="1"/>
</dbReference>
<dbReference type="InterPro" id="IPR036291">
    <property type="entry name" value="NAD(P)-bd_dom_sf"/>
</dbReference>
<evidence type="ECO:0000259" key="3">
    <source>
        <dbReference type="SMART" id="SM00822"/>
    </source>
</evidence>